<dbReference type="PANTHER" id="PTHR47930:SF2">
    <property type="entry name" value="PENTATRICOPEPTIDE REPEAT PROTEIN (AFU_ORTHOLOGUE AFUA_8G04250)"/>
    <property type="match status" value="1"/>
</dbReference>
<dbReference type="Proteomes" id="UP001634393">
    <property type="component" value="Unassembled WGS sequence"/>
</dbReference>
<accession>A0ABD3RIX1</accession>
<gene>
    <name evidence="1" type="ORF">ACJIZ3_014213</name>
</gene>
<name>A0ABD3RIX1_9LAMI</name>
<dbReference type="PANTHER" id="PTHR47930">
    <property type="entry name" value="YALI0C12947P"/>
    <property type="match status" value="1"/>
</dbReference>
<organism evidence="1 2">
    <name type="scientific">Penstemon smallii</name>
    <dbReference type="NCBI Taxonomy" id="265156"/>
    <lineage>
        <taxon>Eukaryota</taxon>
        <taxon>Viridiplantae</taxon>
        <taxon>Streptophyta</taxon>
        <taxon>Embryophyta</taxon>
        <taxon>Tracheophyta</taxon>
        <taxon>Spermatophyta</taxon>
        <taxon>Magnoliopsida</taxon>
        <taxon>eudicotyledons</taxon>
        <taxon>Gunneridae</taxon>
        <taxon>Pentapetalae</taxon>
        <taxon>asterids</taxon>
        <taxon>lamiids</taxon>
        <taxon>Lamiales</taxon>
        <taxon>Plantaginaceae</taxon>
        <taxon>Cheloneae</taxon>
        <taxon>Penstemon</taxon>
    </lineage>
</organism>
<comment type="caution">
    <text evidence="1">The sequence shown here is derived from an EMBL/GenBank/DDBJ whole genome shotgun (WGS) entry which is preliminary data.</text>
</comment>
<keyword evidence="2" id="KW-1185">Reference proteome</keyword>
<sequence length="75" mass="8745">MTVRLGKGIFYLPSYRVMIKLFVALNDLTTRYFSKLKEFGFAPTYDIYREVIRVYIGSGRIAKCKEICHEADRDG</sequence>
<dbReference type="EMBL" id="JBJXBP010000008">
    <property type="protein sequence ID" value="KAL3812945.1"/>
    <property type="molecule type" value="Genomic_DNA"/>
</dbReference>
<protein>
    <submittedName>
        <fullName evidence="1">Uncharacterized protein</fullName>
    </submittedName>
</protein>
<dbReference type="AlphaFoldDB" id="A0ABD3RIX1"/>
<evidence type="ECO:0000313" key="2">
    <source>
        <dbReference type="Proteomes" id="UP001634393"/>
    </source>
</evidence>
<reference evidence="1 2" key="1">
    <citation type="submission" date="2024-12" db="EMBL/GenBank/DDBJ databases">
        <title>The unique morphological basis and parallel evolutionary history of personate flowers in Penstemon.</title>
        <authorList>
            <person name="Depatie T.H."/>
            <person name="Wessinger C.A."/>
        </authorList>
    </citation>
    <scope>NUCLEOTIDE SEQUENCE [LARGE SCALE GENOMIC DNA]</scope>
    <source>
        <strain evidence="1">WTNN_2</strain>
        <tissue evidence="1">Leaf</tissue>
    </source>
</reference>
<evidence type="ECO:0000313" key="1">
    <source>
        <dbReference type="EMBL" id="KAL3812945.1"/>
    </source>
</evidence>
<proteinExistence type="predicted"/>